<keyword evidence="4 11" id="KW-0547">Nucleotide-binding</keyword>
<feature type="binding site" evidence="11">
    <location>
        <position position="447"/>
    </location>
    <ligand>
        <name>Zn(2+)</name>
        <dbReference type="ChEBI" id="CHEBI:29105"/>
        <label>1</label>
    </ligand>
</feature>
<keyword evidence="7 11" id="KW-0862">Zinc</keyword>
<feature type="binding site" evidence="11">
    <location>
        <position position="487"/>
    </location>
    <ligand>
        <name>Zn(2+)</name>
        <dbReference type="ChEBI" id="CHEBI:29105"/>
        <label>1</label>
    </ligand>
</feature>
<dbReference type="InterPro" id="IPR001650">
    <property type="entry name" value="Helicase_C-like"/>
</dbReference>
<comment type="catalytic activity">
    <reaction evidence="11">
        <text>Couples ATP hydrolysis with the unwinding of duplex DNA by translocating in the 3'-5' direction.</text>
        <dbReference type="EC" id="5.6.2.4"/>
    </reaction>
</comment>
<dbReference type="HAMAP" id="MF_00983">
    <property type="entry name" value="PriA"/>
    <property type="match status" value="1"/>
</dbReference>
<evidence type="ECO:0000256" key="10">
    <source>
        <dbReference type="ARBA" id="ARBA00023235"/>
    </source>
</evidence>
<evidence type="ECO:0000256" key="3">
    <source>
        <dbReference type="ARBA" id="ARBA00022723"/>
    </source>
</evidence>
<dbReference type="NCBIfam" id="NF004067">
    <property type="entry name" value="PRK05580.1-4"/>
    <property type="match status" value="1"/>
</dbReference>
<proteinExistence type="inferred from homology"/>
<feature type="binding site" evidence="11">
    <location>
        <position position="474"/>
    </location>
    <ligand>
        <name>Zn(2+)</name>
        <dbReference type="ChEBI" id="CHEBI:29105"/>
        <label>2</label>
    </ligand>
</feature>
<feature type="binding site" evidence="11">
    <location>
        <position position="484"/>
    </location>
    <ligand>
        <name>Zn(2+)</name>
        <dbReference type="ChEBI" id="CHEBI:29105"/>
        <label>1</label>
    </ligand>
</feature>
<dbReference type="Pfam" id="PF18074">
    <property type="entry name" value="PriA_C"/>
    <property type="match status" value="1"/>
</dbReference>
<feature type="domain" description="Helicase ATP-binding" evidence="12">
    <location>
        <begin position="219"/>
        <end position="385"/>
    </location>
</feature>
<keyword evidence="15" id="KW-1185">Reference proteome</keyword>
<evidence type="ECO:0000256" key="2">
    <source>
        <dbReference type="ARBA" id="ARBA00022705"/>
    </source>
</evidence>
<dbReference type="InterPro" id="IPR005259">
    <property type="entry name" value="PriA"/>
</dbReference>
<dbReference type="EC" id="5.6.2.4" evidence="11"/>
<feature type="binding site" evidence="11">
    <location>
        <position position="453"/>
    </location>
    <ligand>
        <name>Zn(2+)</name>
        <dbReference type="ChEBI" id="CHEBI:29105"/>
        <label>2</label>
    </ligand>
</feature>
<dbReference type="Pfam" id="PF18319">
    <property type="entry name" value="Zn_ribbon_PriA"/>
    <property type="match status" value="1"/>
</dbReference>
<organism evidence="14 15">
    <name type="scientific">Fluctibacter corallii</name>
    <dbReference type="NCBI Taxonomy" id="2984329"/>
    <lineage>
        <taxon>Bacteria</taxon>
        <taxon>Pseudomonadati</taxon>
        <taxon>Pseudomonadota</taxon>
        <taxon>Gammaproteobacteria</taxon>
        <taxon>Alteromonadales</taxon>
        <taxon>Alteromonadaceae</taxon>
        <taxon>Fluctibacter</taxon>
    </lineage>
</organism>
<comment type="subunit">
    <text evidence="11">Component of the replication restart primosome.</text>
</comment>
<dbReference type="PANTHER" id="PTHR30580:SF0">
    <property type="entry name" value="PRIMOSOMAL PROTEIN N"/>
    <property type="match status" value="1"/>
</dbReference>
<accession>A0ABT3A6J1</accession>
<dbReference type="CDD" id="cd18804">
    <property type="entry name" value="SF2_C_priA"/>
    <property type="match status" value="1"/>
</dbReference>
<evidence type="ECO:0000259" key="13">
    <source>
        <dbReference type="PROSITE" id="PS51194"/>
    </source>
</evidence>
<dbReference type="NCBIfam" id="NF004065">
    <property type="entry name" value="PRK05580.1-1"/>
    <property type="match status" value="1"/>
</dbReference>
<keyword evidence="3 11" id="KW-0479">Metal-binding</keyword>
<dbReference type="InterPro" id="IPR042115">
    <property type="entry name" value="PriA_3primeBD_sf"/>
</dbReference>
<dbReference type="SMART" id="SM00487">
    <property type="entry name" value="DEXDc"/>
    <property type="match status" value="1"/>
</dbReference>
<gene>
    <name evidence="11 14" type="primary">priA</name>
    <name evidence="14" type="ORF">OE749_06320</name>
</gene>
<dbReference type="InterPro" id="IPR040498">
    <property type="entry name" value="PriA_CRR"/>
</dbReference>
<evidence type="ECO:0000313" key="15">
    <source>
        <dbReference type="Proteomes" id="UP001652504"/>
    </source>
</evidence>
<dbReference type="Gene3D" id="3.40.1440.60">
    <property type="entry name" value="PriA, 3(prime) DNA-binding domain"/>
    <property type="match status" value="1"/>
</dbReference>
<dbReference type="SUPFAM" id="SSF52540">
    <property type="entry name" value="P-loop containing nucleoside triphosphate hydrolases"/>
    <property type="match status" value="2"/>
</dbReference>
<dbReference type="Pfam" id="PF17764">
    <property type="entry name" value="PriA_3primeBD"/>
    <property type="match status" value="1"/>
</dbReference>
<feature type="binding site" evidence="11">
    <location>
        <position position="444"/>
    </location>
    <ligand>
        <name>Zn(2+)</name>
        <dbReference type="ChEBI" id="CHEBI:29105"/>
        <label>1</label>
    </ligand>
</feature>
<dbReference type="Pfam" id="PF00271">
    <property type="entry name" value="Helicase_C"/>
    <property type="match status" value="1"/>
</dbReference>
<evidence type="ECO:0000256" key="7">
    <source>
        <dbReference type="ARBA" id="ARBA00022833"/>
    </source>
</evidence>
<comment type="similarity">
    <text evidence="11">Belongs to the helicase family. PriA subfamily.</text>
</comment>
<dbReference type="EMBL" id="JAOWKX010000003">
    <property type="protein sequence ID" value="MCV2884305.1"/>
    <property type="molecule type" value="Genomic_DNA"/>
</dbReference>
<evidence type="ECO:0000256" key="8">
    <source>
        <dbReference type="ARBA" id="ARBA00022840"/>
    </source>
</evidence>
<dbReference type="SMART" id="SM00490">
    <property type="entry name" value="HELICc"/>
    <property type="match status" value="1"/>
</dbReference>
<keyword evidence="6 11" id="KW-0347">Helicase</keyword>
<evidence type="ECO:0000256" key="11">
    <source>
        <dbReference type="HAMAP-Rule" id="MF_00983"/>
    </source>
</evidence>
<name>A0ABT3A6J1_9ALTE</name>
<evidence type="ECO:0000256" key="9">
    <source>
        <dbReference type="ARBA" id="ARBA00023125"/>
    </source>
</evidence>
<comment type="cofactor">
    <cofactor evidence="11">
        <name>Zn(2+)</name>
        <dbReference type="ChEBI" id="CHEBI:29105"/>
    </cofactor>
    <text evidence="11">Binds 2 zinc ions per subunit.</text>
</comment>
<dbReference type="Pfam" id="PF00270">
    <property type="entry name" value="DEAD"/>
    <property type="match status" value="1"/>
</dbReference>
<feature type="binding site" evidence="11">
    <location>
        <position position="471"/>
    </location>
    <ligand>
        <name>Zn(2+)</name>
        <dbReference type="ChEBI" id="CHEBI:29105"/>
        <label>2</label>
    </ligand>
</feature>
<dbReference type="NCBIfam" id="TIGR00595">
    <property type="entry name" value="priA"/>
    <property type="match status" value="1"/>
</dbReference>
<evidence type="ECO:0000256" key="5">
    <source>
        <dbReference type="ARBA" id="ARBA00022801"/>
    </source>
</evidence>
<dbReference type="InterPro" id="IPR041236">
    <property type="entry name" value="PriA_C"/>
</dbReference>
<evidence type="ECO:0000256" key="6">
    <source>
        <dbReference type="ARBA" id="ARBA00022806"/>
    </source>
</evidence>
<dbReference type="PROSITE" id="PS51192">
    <property type="entry name" value="HELICASE_ATP_BIND_1"/>
    <property type="match status" value="1"/>
</dbReference>
<evidence type="ECO:0000256" key="1">
    <source>
        <dbReference type="ARBA" id="ARBA00022515"/>
    </source>
</evidence>
<keyword evidence="2 11" id="KW-0235">DNA replication</keyword>
<dbReference type="GO" id="GO:0016787">
    <property type="term" value="F:hydrolase activity"/>
    <property type="evidence" value="ECO:0007669"/>
    <property type="project" value="UniProtKB-KW"/>
</dbReference>
<feature type="binding site" evidence="11">
    <location>
        <position position="456"/>
    </location>
    <ligand>
        <name>Zn(2+)</name>
        <dbReference type="ChEBI" id="CHEBI:29105"/>
        <label>2</label>
    </ligand>
</feature>
<dbReference type="InterPro" id="IPR014001">
    <property type="entry name" value="Helicase_ATP-bd"/>
</dbReference>
<dbReference type="InterPro" id="IPR027417">
    <property type="entry name" value="P-loop_NTPase"/>
</dbReference>
<dbReference type="Gene3D" id="3.40.50.300">
    <property type="entry name" value="P-loop containing nucleotide triphosphate hydrolases"/>
    <property type="match status" value="2"/>
</dbReference>
<dbReference type="RefSeq" id="WP_263711532.1">
    <property type="nucleotide sequence ID" value="NZ_JAOWKX010000003.1"/>
</dbReference>
<dbReference type="PROSITE" id="PS51194">
    <property type="entry name" value="HELICASE_CTER"/>
    <property type="match status" value="1"/>
</dbReference>
<evidence type="ECO:0000256" key="4">
    <source>
        <dbReference type="ARBA" id="ARBA00022741"/>
    </source>
</evidence>
<dbReference type="PANTHER" id="PTHR30580">
    <property type="entry name" value="PRIMOSOMAL PROTEIN N"/>
    <property type="match status" value="1"/>
</dbReference>
<keyword evidence="9 11" id="KW-0238">DNA-binding</keyword>
<comment type="function">
    <text evidence="11">Initiates the restart of stalled replication forks, which reloads the replicative helicase on sites other than the origin of replication. Recognizes and binds to abandoned replication forks and remodels them to uncover a helicase loading site. Promotes assembly of the primosome at these replication forks.</text>
</comment>
<evidence type="ECO:0000259" key="12">
    <source>
        <dbReference type="PROSITE" id="PS51192"/>
    </source>
</evidence>
<reference evidence="14 15" key="1">
    <citation type="submission" date="2022-10" db="EMBL/GenBank/DDBJ databases">
        <title>Aestuariibacter sp. AA17 isolated from Montipora capitata coral fragment.</title>
        <authorList>
            <person name="Emsley S.A."/>
            <person name="Pfannmuller K.M."/>
            <person name="Loughran R.M."/>
            <person name="Shlafstein M."/>
            <person name="Papke E."/>
            <person name="Saw J.H."/>
            <person name="Ushijima B."/>
            <person name="Videau P."/>
        </authorList>
    </citation>
    <scope>NUCLEOTIDE SEQUENCE [LARGE SCALE GENOMIC DNA]</scope>
    <source>
        <strain evidence="14 15">AA17</strain>
    </source>
</reference>
<evidence type="ECO:0000313" key="14">
    <source>
        <dbReference type="EMBL" id="MCV2884305.1"/>
    </source>
</evidence>
<comment type="caution">
    <text evidence="14">The sequence shown here is derived from an EMBL/GenBank/DDBJ whole genome shotgun (WGS) entry which is preliminary data.</text>
</comment>
<dbReference type="Proteomes" id="UP001652504">
    <property type="component" value="Unassembled WGS sequence"/>
</dbReference>
<keyword evidence="5 11" id="KW-0378">Hydrolase</keyword>
<keyword evidence="10 11" id="KW-0413">Isomerase</keyword>
<dbReference type="CDD" id="cd17929">
    <property type="entry name" value="DEXHc_priA"/>
    <property type="match status" value="1"/>
</dbReference>
<protein>
    <recommendedName>
        <fullName evidence="11">Replication restart protein PriA</fullName>
    </recommendedName>
    <alternativeName>
        <fullName evidence="11">ATP-dependent DNA helicase PriA</fullName>
        <ecNumber evidence="11">5.6.2.4</ecNumber>
    </alternativeName>
    <alternativeName>
        <fullName evidence="11">DNA 3'-5' helicase PriA</fullName>
    </alternativeName>
</protein>
<dbReference type="InterPro" id="IPR041222">
    <property type="entry name" value="PriA_3primeBD"/>
</dbReference>
<comment type="catalytic activity">
    <reaction evidence="11">
        <text>ATP + H2O = ADP + phosphate + H(+)</text>
        <dbReference type="Rhea" id="RHEA:13065"/>
        <dbReference type="ChEBI" id="CHEBI:15377"/>
        <dbReference type="ChEBI" id="CHEBI:15378"/>
        <dbReference type="ChEBI" id="CHEBI:30616"/>
        <dbReference type="ChEBI" id="CHEBI:43474"/>
        <dbReference type="ChEBI" id="CHEBI:456216"/>
        <dbReference type="EC" id="5.6.2.4"/>
    </reaction>
</comment>
<sequence length="737" mass="82174">MTQPLLAEAHIIRVALPVPLRRTFEYLYDDQGGSASVQVGCRVVVPFGNRELIGVVTDTGCNPEHDVNKLKRVINVLDASPVIDEMMLSLCLWMSQYYYHSLGDVIATALPVAIRKGESQDPKPLVYLKATNVDEITVTESLKRAKAQRALWQRIVEKPVLLSELSAEVSRPVIQGLIQKKFAEEMAVIPSSDENWWALPADLNKPFANVQQAAAISAINATTNFSVHLLEGVTGSGKTEVYLQCIEPVLRQKKQVLMLVPEIGLTPQTVSRFEQRFGCRVGVLHSNLNDNERLLVWQQSLRKELGIVIGTRSAIFTPMPALGMVIVDEEHDSSFKQQDGLRYHARDVAIMRAKQQNIPVLLGSATPSLESLNNALQQRFSHHILSERAGSATHAQQHVLDITNQPLIAGLSHGMLDRIRMHLSQGNQVLLFINRRGFAPALLCHACGHVETCTRCNKPFTLHKQLNKIQCHHCSSARPVPPRCSQCGDTDIEPFGVGTEQLEQALTEQFPEHPPLRIDSDSTRGKNKLQTLLDKVNHGEHSLLVGTQILSKGHHFPNVTLVVILGADGALFSADFRASEHLAQLITQLAGRAGRADKPGEMWLQTHQPGHPLIQDLIHNGYGHFARHALVERKHAALPPYHYQVLFRAEATNVHWVEAFLRDVRDCVSHSPSIMIIGPLPAIMEKRQGRFRMQLLLQSTHRGHLQRAIGARITDIEALASARRVRWSIDVDPQDFM</sequence>
<feature type="domain" description="Helicase C-terminal" evidence="13">
    <location>
        <begin position="479"/>
        <end position="638"/>
    </location>
</feature>
<keyword evidence="1 11" id="KW-0639">Primosome</keyword>
<dbReference type="InterPro" id="IPR011545">
    <property type="entry name" value="DEAD/DEAH_box_helicase_dom"/>
</dbReference>
<keyword evidence="8 11" id="KW-0067">ATP-binding</keyword>